<evidence type="ECO:0008006" key="3">
    <source>
        <dbReference type="Google" id="ProtNLM"/>
    </source>
</evidence>
<comment type="caution">
    <text evidence="1">The sequence shown here is derived from an EMBL/GenBank/DDBJ whole genome shotgun (WGS) entry which is preliminary data.</text>
</comment>
<proteinExistence type="predicted"/>
<evidence type="ECO:0000313" key="1">
    <source>
        <dbReference type="EMBL" id="RKR79894.1"/>
    </source>
</evidence>
<accession>A0A495IV54</accession>
<sequence length="67" mass="7251">MAQPNLGKRKEHMVRVPEPVDVPELAAHAGYSQVSRYVADLLCDIAGRSDLKVGPDLVKEGQLPLTA</sequence>
<organism evidence="1 2">
    <name type="scientific">Williamsia marianensis</name>
    <dbReference type="NCBI Taxonomy" id="85044"/>
    <lineage>
        <taxon>Bacteria</taxon>
        <taxon>Bacillati</taxon>
        <taxon>Actinomycetota</taxon>
        <taxon>Actinomycetes</taxon>
        <taxon>Mycobacteriales</taxon>
        <taxon>Nocardiaceae</taxon>
        <taxon>Williamsia</taxon>
    </lineage>
</organism>
<dbReference type="AlphaFoldDB" id="A0A315RZH6"/>
<reference evidence="1 2" key="1">
    <citation type="submission" date="2018-10" db="EMBL/GenBank/DDBJ databases">
        <title>Sequencing the genomes of 1000 actinobacteria strains.</title>
        <authorList>
            <person name="Klenk H.-P."/>
        </authorList>
    </citation>
    <scope>NUCLEOTIDE SEQUENCE [LARGE SCALE GENOMIC DNA]</scope>
    <source>
        <strain evidence="1 2">DSM 44343</strain>
    </source>
</reference>
<dbReference type="EMBL" id="RBKV01000002">
    <property type="protein sequence ID" value="RKR79894.1"/>
    <property type="molecule type" value="Genomic_DNA"/>
</dbReference>
<evidence type="ECO:0000313" key="2">
    <source>
        <dbReference type="Proteomes" id="UP000274762"/>
    </source>
</evidence>
<name>A0A315RZH6_WILMA</name>
<dbReference type="Proteomes" id="UP000274762">
    <property type="component" value="Unassembled WGS sequence"/>
</dbReference>
<gene>
    <name evidence="1" type="ORF">DFJ75_5037</name>
</gene>
<protein>
    <recommendedName>
        <fullName evidence="3">Toxin-antitoxin system</fullName>
    </recommendedName>
</protein>
<accession>A0A315RZH6</accession>